<dbReference type="PANTHER" id="PTHR30203:SF32">
    <property type="entry name" value="CATION EFFLUX SYSTEM PROTEIN CUSC"/>
    <property type="match status" value="1"/>
</dbReference>
<reference evidence="3 4" key="1">
    <citation type="submission" date="2017-01" db="EMBL/GenBank/DDBJ databases">
        <title>Whole-Genome Shotgun Sequencing of Two beta-Proteobacterial Species in Search of the Bulgecin Biosynthetic Cluster.</title>
        <authorList>
            <person name="Horsman M.E."/>
            <person name="Marous D.R."/>
            <person name="Li R."/>
            <person name="Oliver R.A."/>
            <person name="Byun B."/>
            <person name="Emrich S.J."/>
            <person name="Boggess B."/>
            <person name="Townsend C.A."/>
            <person name="Mobashery S."/>
        </authorList>
    </citation>
    <scope>NUCLEOTIDE SEQUENCE [LARGE SCALE GENOMIC DNA]</scope>
    <source>
        <strain evidence="3 4">ATCC 31363</strain>
    </source>
</reference>
<dbReference type="Gene3D" id="2.20.200.10">
    <property type="entry name" value="Outer membrane efflux proteins (OEP)"/>
    <property type="match status" value="1"/>
</dbReference>
<accession>A0A2A4F2H2</accession>
<organism evidence="3 4">
    <name type="scientific">Paraburkholderia acidicola</name>
    <dbReference type="NCBI Taxonomy" id="1912599"/>
    <lineage>
        <taxon>Bacteria</taxon>
        <taxon>Pseudomonadati</taxon>
        <taxon>Pseudomonadota</taxon>
        <taxon>Betaproteobacteria</taxon>
        <taxon>Burkholderiales</taxon>
        <taxon>Burkholderiaceae</taxon>
        <taxon>Paraburkholderia</taxon>
    </lineage>
</organism>
<keyword evidence="2" id="KW-0564">Palmitate</keyword>
<comment type="similarity">
    <text evidence="1 2">Belongs to the outer membrane factor (OMF) (TC 1.B.17) family.</text>
</comment>
<comment type="subcellular location">
    <subcellularLocation>
        <location evidence="2">Cell membrane</location>
        <topology evidence="2">Lipid-anchor</topology>
    </subcellularLocation>
</comment>
<dbReference type="EMBL" id="MTZV01000003">
    <property type="protein sequence ID" value="PCE26902.1"/>
    <property type="molecule type" value="Genomic_DNA"/>
</dbReference>
<dbReference type="InterPro" id="IPR010131">
    <property type="entry name" value="MdtP/NodT-like"/>
</dbReference>
<evidence type="ECO:0000313" key="3">
    <source>
        <dbReference type="EMBL" id="PCE26902.1"/>
    </source>
</evidence>
<keyword evidence="2" id="KW-0812">Transmembrane</keyword>
<dbReference type="SUPFAM" id="SSF56954">
    <property type="entry name" value="Outer membrane efflux proteins (OEP)"/>
    <property type="match status" value="1"/>
</dbReference>
<dbReference type="Gene3D" id="1.20.1600.10">
    <property type="entry name" value="Outer membrane efflux proteins (OEP)"/>
    <property type="match status" value="1"/>
</dbReference>
<dbReference type="InterPro" id="IPR003423">
    <property type="entry name" value="OMP_efflux"/>
</dbReference>
<name>A0A2A4F2H2_9BURK</name>
<feature type="chain" id="PRO_5011831519" evidence="2">
    <location>
        <begin position="28"/>
        <end position="458"/>
    </location>
</feature>
<dbReference type="GO" id="GO:0015562">
    <property type="term" value="F:efflux transmembrane transporter activity"/>
    <property type="evidence" value="ECO:0007669"/>
    <property type="project" value="InterPro"/>
</dbReference>
<comment type="caution">
    <text evidence="3">The sequence shown here is derived from an EMBL/GenBank/DDBJ whole genome shotgun (WGS) entry which is preliminary data.</text>
</comment>
<dbReference type="NCBIfam" id="TIGR01845">
    <property type="entry name" value="outer_NodT"/>
    <property type="match status" value="1"/>
</dbReference>
<dbReference type="RefSeq" id="WP_235851400.1">
    <property type="nucleotide sequence ID" value="NZ_MTZV01000003.1"/>
</dbReference>
<keyword evidence="2" id="KW-1134">Transmembrane beta strand</keyword>
<gene>
    <name evidence="3" type="ORF">BWP39_08935</name>
</gene>
<feature type="signal peptide" evidence="2">
    <location>
        <begin position="1"/>
        <end position="27"/>
    </location>
</feature>
<evidence type="ECO:0000313" key="4">
    <source>
        <dbReference type="Proteomes" id="UP000218022"/>
    </source>
</evidence>
<dbReference type="Proteomes" id="UP000218022">
    <property type="component" value="Unassembled WGS sequence"/>
</dbReference>
<evidence type="ECO:0000256" key="2">
    <source>
        <dbReference type="RuleBase" id="RU362097"/>
    </source>
</evidence>
<keyword evidence="2" id="KW-0449">Lipoprotein</keyword>
<sequence length="458" mass="49696">MTPMIPLRRTVLTLACAAAVLSGCANTRGEALPPVDMPAHWNSPVSSTAASASALWWHSFGDPVLDGLIEDALKTNNDLAAAAIRVYRAQLQAGLSNTNLTPDVTLGANGNVSRSLDTHQESRSSNLSGSLSYELDLWGKLAAQRSVARWEVEATVADREAVRLTLIGTTASLYWQSGYLNQQIALGDANIAYAEQTLALVQSRYAAGAVSGLDVTQAEQTLSAQRAAQTELIQQRTENRNALAILFDRPPQTLAAEPHALPERPLPGVQAGLPADVLGRRPDLRASEFRLRESLANVEITRTSFYPTFSLTGSLGTSSASLERVLQNPVAALGLGLTLPFIQWNTMQLQIKVSRTQYEEAVVNFRQKLYGALSEVENALSKRVQLDQEAEQRALSLAQAQRAETLTRSRFKAGATGVQPWLDQQQRLREAQSTLALNQLNRLNNQMSLYKALGGGVD</sequence>
<dbReference type="PANTHER" id="PTHR30203">
    <property type="entry name" value="OUTER MEMBRANE CATION EFFLUX PROTEIN"/>
    <property type="match status" value="1"/>
</dbReference>
<dbReference type="AlphaFoldDB" id="A0A2A4F2H2"/>
<proteinExistence type="inferred from homology"/>
<dbReference type="Pfam" id="PF02321">
    <property type="entry name" value="OEP"/>
    <property type="match status" value="2"/>
</dbReference>
<evidence type="ECO:0000256" key="1">
    <source>
        <dbReference type="ARBA" id="ARBA00007613"/>
    </source>
</evidence>
<keyword evidence="2" id="KW-0472">Membrane</keyword>
<keyword evidence="2" id="KW-0732">Signal</keyword>
<dbReference type="GO" id="GO:0005886">
    <property type="term" value="C:plasma membrane"/>
    <property type="evidence" value="ECO:0007669"/>
    <property type="project" value="UniProtKB-SubCell"/>
</dbReference>
<protein>
    <submittedName>
        <fullName evidence="3">RND transporter</fullName>
    </submittedName>
</protein>